<name>A0ABV2TPP5_9RHOO</name>
<evidence type="ECO:0000313" key="3">
    <source>
        <dbReference type="Proteomes" id="UP001549691"/>
    </source>
</evidence>
<keyword evidence="3" id="KW-1185">Reference proteome</keyword>
<evidence type="ECO:0008006" key="4">
    <source>
        <dbReference type="Google" id="ProtNLM"/>
    </source>
</evidence>
<dbReference type="EMBL" id="JBEWZI010000013">
    <property type="protein sequence ID" value="MET7015088.1"/>
    <property type="molecule type" value="Genomic_DNA"/>
</dbReference>
<accession>A0ABV2TPP5</accession>
<reference evidence="2 3" key="1">
    <citation type="submission" date="2024-07" db="EMBL/GenBank/DDBJ databases">
        <title>Uliginosibacterium flavum JJ3220;KACC:17644.</title>
        <authorList>
            <person name="Kim M.K."/>
        </authorList>
    </citation>
    <scope>NUCLEOTIDE SEQUENCE [LARGE SCALE GENOMIC DNA]</scope>
    <source>
        <strain evidence="2 3">KACC:17644</strain>
    </source>
</reference>
<dbReference type="RefSeq" id="WP_354601550.1">
    <property type="nucleotide sequence ID" value="NZ_JBEWZI010000013.1"/>
</dbReference>
<keyword evidence="1" id="KW-0732">Signal</keyword>
<feature type="chain" id="PRO_5046750291" description="Ig-like domain-containing protein" evidence="1">
    <location>
        <begin position="29"/>
        <end position="132"/>
    </location>
</feature>
<dbReference type="Gene3D" id="2.60.40.3010">
    <property type="match status" value="1"/>
</dbReference>
<protein>
    <recommendedName>
        <fullName evidence="4">Ig-like domain-containing protein</fullName>
    </recommendedName>
</protein>
<evidence type="ECO:0000313" key="2">
    <source>
        <dbReference type="EMBL" id="MET7015088.1"/>
    </source>
</evidence>
<proteinExistence type="predicted"/>
<organism evidence="2 3">
    <name type="scientific">Uliginosibacterium flavum</name>
    <dbReference type="NCBI Taxonomy" id="1396831"/>
    <lineage>
        <taxon>Bacteria</taxon>
        <taxon>Pseudomonadati</taxon>
        <taxon>Pseudomonadota</taxon>
        <taxon>Betaproteobacteria</taxon>
        <taxon>Rhodocyclales</taxon>
        <taxon>Zoogloeaceae</taxon>
        <taxon>Uliginosibacterium</taxon>
    </lineage>
</organism>
<feature type="signal peptide" evidence="1">
    <location>
        <begin position="1"/>
        <end position="28"/>
    </location>
</feature>
<sequence length="132" mass="13047">MTLNFLASRRIFMSIGLAVCVLALSACGGGSGTSSSDGLSIDSLTYSPSTPSSGDPVSAVATVSYTGTVTSSGITYAWTQTSGPSVSLTGSSAATVYFTAPTVTSSTEVVLKLTISANSVSAAKSVTITVSP</sequence>
<comment type="caution">
    <text evidence="2">The sequence shown here is derived from an EMBL/GenBank/DDBJ whole genome shotgun (WGS) entry which is preliminary data.</text>
</comment>
<evidence type="ECO:0000256" key="1">
    <source>
        <dbReference type="SAM" id="SignalP"/>
    </source>
</evidence>
<dbReference type="Proteomes" id="UP001549691">
    <property type="component" value="Unassembled WGS sequence"/>
</dbReference>
<gene>
    <name evidence="2" type="ORF">ABXR19_12870</name>
</gene>